<keyword evidence="2" id="KW-1133">Transmembrane helix</keyword>
<accession>A0A194WU50</accession>
<evidence type="ECO:0000313" key="3">
    <source>
        <dbReference type="EMBL" id="KUJ11204.1"/>
    </source>
</evidence>
<organism evidence="3 4">
    <name type="scientific">Mollisia scopiformis</name>
    <name type="common">Conifer needle endophyte fungus</name>
    <name type="synonym">Phialocephala scopiformis</name>
    <dbReference type="NCBI Taxonomy" id="149040"/>
    <lineage>
        <taxon>Eukaryota</taxon>
        <taxon>Fungi</taxon>
        <taxon>Dikarya</taxon>
        <taxon>Ascomycota</taxon>
        <taxon>Pezizomycotina</taxon>
        <taxon>Leotiomycetes</taxon>
        <taxon>Helotiales</taxon>
        <taxon>Mollisiaceae</taxon>
        <taxon>Mollisia</taxon>
    </lineage>
</organism>
<dbReference type="RefSeq" id="XP_018065559.1">
    <property type="nucleotide sequence ID" value="XM_018206097.1"/>
</dbReference>
<evidence type="ECO:0000313" key="4">
    <source>
        <dbReference type="Proteomes" id="UP000070700"/>
    </source>
</evidence>
<keyword evidence="4" id="KW-1185">Reference proteome</keyword>
<gene>
    <name evidence="3" type="ORF">LY89DRAFT_239477</name>
</gene>
<dbReference type="AlphaFoldDB" id="A0A194WU50"/>
<proteinExistence type="predicted"/>
<sequence length="286" mass="31401">MNSSTIRRLVQGTKTRIKAANTPRDDILKAVEYQKLLSLVDELDFLLASLAEMDVYAMKDFEAIAGVKEQRKGLAEVLRRLLSDSAHANSDGRAINRWRYKKKLHAVSKELVRGVEGDVLRLREVCSRASEPASFSTAVENNQTENSIYHRTVETPPPNYFDTSVRNPRPETSVELPTTAQSPTIIPPSHPPTTNSNIAISSTTTHPRGCILILSLVATFVLFSCISGLYFTLNKSLGYSMGDAFTLAGYIIAVGTLVSSAALARHWPSCRCWKGKDRACGEVGDG</sequence>
<dbReference type="OrthoDB" id="7464126at2759"/>
<keyword evidence="2" id="KW-0472">Membrane</keyword>
<dbReference type="EMBL" id="KQ947427">
    <property type="protein sequence ID" value="KUJ11204.1"/>
    <property type="molecule type" value="Genomic_DNA"/>
</dbReference>
<name>A0A194WU50_MOLSC</name>
<dbReference type="Proteomes" id="UP000070700">
    <property type="component" value="Unassembled WGS sequence"/>
</dbReference>
<reference evidence="3 4" key="1">
    <citation type="submission" date="2015-10" db="EMBL/GenBank/DDBJ databases">
        <title>Full genome of DAOMC 229536 Phialocephala scopiformis, a fungal endophyte of spruce producing the potent anti-insectan compound rugulosin.</title>
        <authorList>
            <consortium name="DOE Joint Genome Institute"/>
            <person name="Walker A.K."/>
            <person name="Frasz S.L."/>
            <person name="Seifert K.A."/>
            <person name="Miller J.D."/>
            <person name="Mondo S.J."/>
            <person name="Labutti K."/>
            <person name="Lipzen A."/>
            <person name="Dockter R."/>
            <person name="Kennedy M."/>
            <person name="Grigoriev I.V."/>
            <person name="Spatafora J.W."/>
        </authorList>
    </citation>
    <scope>NUCLEOTIDE SEQUENCE [LARGE SCALE GENOMIC DNA]</scope>
    <source>
        <strain evidence="3 4">CBS 120377</strain>
    </source>
</reference>
<keyword evidence="2" id="KW-0812">Transmembrane</keyword>
<feature type="transmembrane region" description="Helical" evidence="2">
    <location>
        <begin position="244"/>
        <end position="264"/>
    </location>
</feature>
<feature type="region of interest" description="Disordered" evidence="1">
    <location>
        <begin position="170"/>
        <end position="194"/>
    </location>
</feature>
<feature type="transmembrane region" description="Helical" evidence="2">
    <location>
        <begin position="210"/>
        <end position="232"/>
    </location>
</feature>
<evidence type="ECO:0000256" key="2">
    <source>
        <dbReference type="SAM" id="Phobius"/>
    </source>
</evidence>
<dbReference type="KEGG" id="psco:LY89DRAFT_239477"/>
<dbReference type="GeneID" id="28815823"/>
<dbReference type="InParanoid" id="A0A194WU50"/>
<evidence type="ECO:0000256" key="1">
    <source>
        <dbReference type="SAM" id="MobiDB-lite"/>
    </source>
</evidence>
<protein>
    <submittedName>
        <fullName evidence="3">Uncharacterized protein</fullName>
    </submittedName>
</protein>